<comment type="catalytic activity">
    <reaction evidence="7">
        <text>L-threonyl-[protein] + ATP = O-phospho-L-threonyl-[protein] + ADP + H(+)</text>
        <dbReference type="Rhea" id="RHEA:46608"/>
        <dbReference type="Rhea" id="RHEA-COMP:11060"/>
        <dbReference type="Rhea" id="RHEA-COMP:11605"/>
        <dbReference type="ChEBI" id="CHEBI:15378"/>
        <dbReference type="ChEBI" id="CHEBI:30013"/>
        <dbReference type="ChEBI" id="CHEBI:30616"/>
        <dbReference type="ChEBI" id="CHEBI:61977"/>
        <dbReference type="ChEBI" id="CHEBI:456216"/>
        <dbReference type="EC" id="2.7.11.1"/>
    </reaction>
</comment>
<keyword evidence="4 9" id="KW-0547">Nucleotide-binding</keyword>
<feature type="binding site" evidence="9">
    <location>
        <position position="41"/>
    </location>
    <ligand>
        <name>ATP</name>
        <dbReference type="ChEBI" id="CHEBI:30616"/>
    </ligand>
</feature>
<evidence type="ECO:0000256" key="5">
    <source>
        <dbReference type="ARBA" id="ARBA00022777"/>
    </source>
</evidence>
<proteinExistence type="predicted"/>
<keyword evidence="2 11" id="KW-0723">Serine/threonine-protein kinase</keyword>
<evidence type="ECO:0000256" key="6">
    <source>
        <dbReference type="ARBA" id="ARBA00022840"/>
    </source>
</evidence>
<sequence length="474" mass="53344">MQGQTIGGRYQILTQLGQGGFGRTFLAQDMQRPGNPQCVVKHFKPLSTDAYTLGEAKRLFDQEALILETLGKHDQIPQLLAHFQENQQFYLVQEFIPGHDITQEIPPVGERLSESETIKLLKEILEVLAFVHQHNVIHRDLKPANIRRRQLDNKIVLIDFGAVKQITTQMANSQGQTSFTVAIGTYGYMPSEQANRTPQLSSDIYAVGIIGIQALTGINPADFGAQGLPTNPHTGEIDWRNQIQVSQQLAEILDKMVLYDFRQRYPTAILALQALEMLDKIPDTTIQKTLQLARPQKLFLSVGITAVVATISLWLLQLQTPTQNFLTYQDSSYGIKIKYPENWKIQETPNLITKELVTFLSPKQSDTDKVQELLTISVEDFSGTLEESQDLFTKEVKATLSDANIVDSSETTLAKKRANQLIFIGKDGNKSLKNLQVWTLKGNQAYVITYSAAIDDYDRFLPTAEKMIESFEIN</sequence>
<dbReference type="AlphaFoldDB" id="A0A8J7DGF3"/>
<dbReference type="EMBL" id="JADEXS010000675">
    <property type="protein sequence ID" value="MBE9026730.1"/>
    <property type="molecule type" value="Genomic_DNA"/>
</dbReference>
<dbReference type="CDD" id="cd14014">
    <property type="entry name" value="STKc_PknB_like"/>
    <property type="match status" value="1"/>
</dbReference>
<dbReference type="PROSITE" id="PS00107">
    <property type="entry name" value="PROTEIN_KINASE_ATP"/>
    <property type="match status" value="1"/>
</dbReference>
<keyword evidence="5 11" id="KW-0418">Kinase</keyword>
<dbReference type="RefSeq" id="WP_193923118.1">
    <property type="nucleotide sequence ID" value="NZ_JADEXS020000001.1"/>
</dbReference>
<dbReference type="Proteomes" id="UP000622533">
    <property type="component" value="Unassembled WGS sequence"/>
</dbReference>
<keyword evidence="3" id="KW-0808">Transferase</keyword>
<organism evidence="11 12">
    <name type="scientific">Desmonostoc muscorum LEGE 12446</name>
    <dbReference type="NCBI Taxonomy" id="1828758"/>
    <lineage>
        <taxon>Bacteria</taxon>
        <taxon>Bacillati</taxon>
        <taxon>Cyanobacteriota</taxon>
        <taxon>Cyanophyceae</taxon>
        <taxon>Nostocales</taxon>
        <taxon>Nostocaceae</taxon>
        <taxon>Desmonostoc</taxon>
    </lineage>
</organism>
<dbReference type="PROSITE" id="PS50011">
    <property type="entry name" value="PROTEIN_KINASE_DOM"/>
    <property type="match status" value="1"/>
</dbReference>
<feature type="domain" description="Protein kinase" evidence="10">
    <location>
        <begin position="10"/>
        <end position="278"/>
    </location>
</feature>
<dbReference type="EC" id="2.7.11.1" evidence="1"/>
<evidence type="ECO:0000256" key="7">
    <source>
        <dbReference type="ARBA" id="ARBA00047899"/>
    </source>
</evidence>
<dbReference type="Gene3D" id="3.40.1000.10">
    <property type="entry name" value="Mog1/PsbP, alpha/beta/alpha sandwich"/>
    <property type="match status" value="1"/>
</dbReference>
<dbReference type="InterPro" id="IPR011009">
    <property type="entry name" value="Kinase-like_dom_sf"/>
</dbReference>
<comment type="catalytic activity">
    <reaction evidence="8">
        <text>L-seryl-[protein] + ATP = O-phospho-L-seryl-[protein] + ADP + H(+)</text>
        <dbReference type="Rhea" id="RHEA:17989"/>
        <dbReference type="Rhea" id="RHEA-COMP:9863"/>
        <dbReference type="Rhea" id="RHEA-COMP:11604"/>
        <dbReference type="ChEBI" id="CHEBI:15378"/>
        <dbReference type="ChEBI" id="CHEBI:29999"/>
        <dbReference type="ChEBI" id="CHEBI:30616"/>
        <dbReference type="ChEBI" id="CHEBI:83421"/>
        <dbReference type="ChEBI" id="CHEBI:456216"/>
        <dbReference type="EC" id="2.7.11.1"/>
    </reaction>
</comment>
<evidence type="ECO:0000256" key="9">
    <source>
        <dbReference type="PROSITE-ProRule" id="PRU10141"/>
    </source>
</evidence>
<evidence type="ECO:0000313" key="12">
    <source>
        <dbReference type="Proteomes" id="UP000622533"/>
    </source>
</evidence>
<evidence type="ECO:0000256" key="4">
    <source>
        <dbReference type="ARBA" id="ARBA00022741"/>
    </source>
</evidence>
<evidence type="ECO:0000256" key="1">
    <source>
        <dbReference type="ARBA" id="ARBA00012513"/>
    </source>
</evidence>
<keyword evidence="6 9" id="KW-0067">ATP-binding</keyword>
<gene>
    <name evidence="11" type="ORF">IQ276_31235</name>
</gene>
<dbReference type="Pfam" id="PF18933">
    <property type="entry name" value="PsbP_2"/>
    <property type="match status" value="1"/>
</dbReference>
<accession>A0A8J7DGF3</accession>
<name>A0A8J7DGF3_DESMC</name>
<evidence type="ECO:0000256" key="8">
    <source>
        <dbReference type="ARBA" id="ARBA00048679"/>
    </source>
</evidence>
<dbReference type="InterPro" id="IPR017441">
    <property type="entry name" value="Protein_kinase_ATP_BS"/>
</dbReference>
<dbReference type="SMART" id="SM00220">
    <property type="entry name" value="S_TKc"/>
    <property type="match status" value="1"/>
</dbReference>
<dbReference type="GO" id="GO:0004674">
    <property type="term" value="F:protein serine/threonine kinase activity"/>
    <property type="evidence" value="ECO:0007669"/>
    <property type="project" value="UniProtKB-KW"/>
</dbReference>
<dbReference type="SUPFAM" id="SSF56112">
    <property type="entry name" value="Protein kinase-like (PK-like)"/>
    <property type="match status" value="1"/>
</dbReference>
<keyword evidence="12" id="KW-1185">Reference proteome</keyword>
<evidence type="ECO:0000259" key="10">
    <source>
        <dbReference type="PROSITE" id="PS50011"/>
    </source>
</evidence>
<dbReference type="PANTHER" id="PTHR24363">
    <property type="entry name" value="SERINE/THREONINE PROTEIN KINASE"/>
    <property type="match status" value="1"/>
</dbReference>
<protein>
    <recommendedName>
        <fullName evidence="1">non-specific serine/threonine protein kinase</fullName>
        <ecNumber evidence="1">2.7.11.1</ecNumber>
    </recommendedName>
</protein>
<evidence type="ECO:0000256" key="2">
    <source>
        <dbReference type="ARBA" id="ARBA00022527"/>
    </source>
</evidence>
<comment type="caution">
    <text evidence="11">The sequence shown here is derived from an EMBL/GenBank/DDBJ whole genome shotgun (WGS) entry which is preliminary data.</text>
</comment>
<evidence type="ECO:0000256" key="3">
    <source>
        <dbReference type="ARBA" id="ARBA00022679"/>
    </source>
</evidence>
<dbReference type="Pfam" id="PF00069">
    <property type="entry name" value="Pkinase"/>
    <property type="match status" value="1"/>
</dbReference>
<dbReference type="Gene3D" id="3.30.200.20">
    <property type="entry name" value="Phosphorylase Kinase, domain 1"/>
    <property type="match status" value="1"/>
</dbReference>
<evidence type="ECO:0000313" key="11">
    <source>
        <dbReference type="EMBL" id="MBE9026730.1"/>
    </source>
</evidence>
<reference evidence="11" key="1">
    <citation type="submission" date="2020-10" db="EMBL/GenBank/DDBJ databases">
        <authorList>
            <person name="Castelo-Branco R."/>
            <person name="Eusebio N."/>
            <person name="Adriana R."/>
            <person name="Vieira A."/>
            <person name="Brugerolle De Fraissinette N."/>
            <person name="Rezende De Castro R."/>
            <person name="Schneider M.P."/>
            <person name="Vasconcelos V."/>
            <person name="Leao P.N."/>
        </authorList>
    </citation>
    <scope>NUCLEOTIDE SEQUENCE</scope>
    <source>
        <strain evidence="11">LEGE 12446</strain>
    </source>
</reference>
<dbReference type="PANTHER" id="PTHR24363:SF0">
    <property type="entry name" value="SERINE_THREONINE KINASE LIKE DOMAIN CONTAINING 1"/>
    <property type="match status" value="1"/>
</dbReference>
<dbReference type="GO" id="GO:0005524">
    <property type="term" value="F:ATP binding"/>
    <property type="evidence" value="ECO:0007669"/>
    <property type="project" value="UniProtKB-UniRule"/>
</dbReference>
<dbReference type="Gene3D" id="1.10.510.10">
    <property type="entry name" value="Transferase(Phosphotransferase) domain 1"/>
    <property type="match status" value="1"/>
</dbReference>
<dbReference type="InterPro" id="IPR000719">
    <property type="entry name" value="Prot_kinase_dom"/>
</dbReference>